<dbReference type="HOGENOM" id="CLU_010194_13_1_1"/>
<dbReference type="SUPFAM" id="SSF51735">
    <property type="entry name" value="NAD(P)-binding Rossmann-fold domains"/>
    <property type="match status" value="1"/>
</dbReference>
<protein>
    <submittedName>
        <fullName evidence="5">Uncharacterized protein</fullName>
    </submittedName>
</protein>
<keyword evidence="2" id="KW-0521">NADP</keyword>
<dbReference type="Proteomes" id="UP000028045">
    <property type="component" value="Unassembled WGS sequence"/>
</dbReference>
<dbReference type="InterPro" id="IPR036291">
    <property type="entry name" value="NAD(P)-bd_dom_sf"/>
</dbReference>
<comment type="similarity">
    <text evidence="1 4">Belongs to the short-chain dehydrogenases/reductases (SDR) family.</text>
</comment>
<accession>A0A084B6N0</accession>
<evidence type="ECO:0000313" key="6">
    <source>
        <dbReference type="Proteomes" id="UP000028045"/>
    </source>
</evidence>
<keyword evidence="3" id="KW-0560">Oxidoreductase</keyword>
<evidence type="ECO:0000256" key="2">
    <source>
        <dbReference type="ARBA" id="ARBA00022857"/>
    </source>
</evidence>
<dbReference type="OrthoDB" id="37659at2759"/>
<dbReference type="EMBL" id="KL647898">
    <property type="protein sequence ID" value="KEY73209.1"/>
    <property type="molecule type" value="Genomic_DNA"/>
</dbReference>
<name>A0A084B6N0_STACB</name>
<dbReference type="PANTHER" id="PTHR43180">
    <property type="entry name" value="3-OXOACYL-(ACYL-CARRIER-PROTEIN) REDUCTASE (AFU_ORTHOLOGUE AFUA_6G11210)"/>
    <property type="match status" value="1"/>
</dbReference>
<dbReference type="InterPro" id="IPR002347">
    <property type="entry name" value="SDR_fam"/>
</dbReference>
<dbReference type="InterPro" id="IPR020904">
    <property type="entry name" value="Sc_DH/Rdtase_CS"/>
</dbReference>
<gene>
    <name evidence="5" type="ORF">S7711_10813</name>
</gene>
<reference evidence="5 6" key="1">
    <citation type="journal article" date="2014" name="BMC Genomics">
        <title>Comparative genome sequencing reveals chemotype-specific gene clusters in the toxigenic black mold Stachybotrys.</title>
        <authorList>
            <person name="Semeiks J."/>
            <person name="Borek D."/>
            <person name="Otwinowski Z."/>
            <person name="Grishin N.V."/>
        </authorList>
    </citation>
    <scope>NUCLEOTIDE SEQUENCE [LARGE SCALE GENOMIC DNA]</scope>
    <source>
        <strain evidence="6">CBS 109288 / IBT 7711</strain>
    </source>
</reference>
<dbReference type="PROSITE" id="PS00061">
    <property type="entry name" value="ADH_SHORT"/>
    <property type="match status" value="1"/>
</dbReference>
<dbReference type="PRINTS" id="PR00081">
    <property type="entry name" value="GDHRDH"/>
</dbReference>
<keyword evidence="6" id="KW-1185">Reference proteome</keyword>
<evidence type="ECO:0000256" key="1">
    <source>
        <dbReference type="ARBA" id="ARBA00006484"/>
    </source>
</evidence>
<dbReference type="Gene3D" id="3.40.50.720">
    <property type="entry name" value="NAD(P)-binding Rossmann-like Domain"/>
    <property type="match status" value="1"/>
</dbReference>
<sequence length="304" mass="33527">MTRLEIQDCDIPDLQGQVAIITGAASGIGFAAAKLMAAKGATVHILDSKPKCESELSEELQGLHYHECNIASWPELRAVFDKAGNVDIAIANAGVSEEQHVNYFDDVLGVDGKLEQCQWGVLDVNYRAVLDFVKLAWSQMRKNKTQGSIVITASTSSYMPEQALPVYSSGKAALIALVRALRSQISKDNITLNAVAPSGTLTPSMVPEFYHSMRERGIPMSQSDVVGRALVYSATARQNRLVDLYGKDEQSDLWTEGRWHGRCILTLGDTYTEIEEALADLRPFWFGQDNARLTRKQQAATDFR</sequence>
<evidence type="ECO:0000256" key="4">
    <source>
        <dbReference type="RuleBase" id="RU000363"/>
    </source>
</evidence>
<proteinExistence type="inferred from homology"/>
<dbReference type="AlphaFoldDB" id="A0A084B6N0"/>
<dbReference type="PANTHER" id="PTHR43180:SF80">
    <property type="entry name" value="NAD(P)-BINDING PROTEIN"/>
    <property type="match status" value="1"/>
</dbReference>
<dbReference type="PRINTS" id="PR00080">
    <property type="entry name" value="SDRFAMILY"/>
</dbReference>
<dbReference type="Pfam" id="PF00106">
    <property type="entry name" value="adh_short"/>
    <property type="match status" value="1"/>
</dbReference>
<evidence type="ECO:0000256" key="3">
    <source>
        <dbReference type="ARBA" id="ARBA00023002"/>
    </source>
</evidence>
<evidence type="ECO:0000313" key="5">
    <source>
        <dbReference type="EMBL" id="KEY73209.1"/>
    </source>
</evidence>
<organism evidence="5 6">
    <name type="scientific">Stachybotrys chartarum (strain CBS 109288 / IBT 7711)</name>
    <name type="common">Toxic black mold</name>
    <name type="synonym">Stilbospora chartarum</name>
    <dbReference type="NCBI Taxonomy" id="1280523"/>
    <lineage>
        <taxon>Eukaryota</taxon>
        <taxon>Fungi</taxon>
        <taxon>Dikarya</taxon>
        <taxon>Ascomycota</taxon>
        <taxon>Pezizomycotina</taxon>
        <taxon>Sordariomycetes</taxon>
        <taxon>Hypocreomycetidae</taxon>
        <taxon>Hypocreales</taxon>
        <taxon>Stachybotryaceae</taxon>
        <taxon>Stachybotrys</taxon>
    </lineage>
</organism>
<dbReference type="GO" id="GO:0016491">
    <property type="term" value="F:oxidoreductase activity"/>
    <property type="evidence" value="ECO:0007669"/>
    <property type="project" value="UniProtKB-KW"/>
</dbReference>